<dbReference type="Gene3D" id="3.30.450.20">
    <property type="entry name" value="PAS domain"/>
    <property type="match status" value="1"/>
</dbReference>
<organism evidence="2 3">
    <name type="scientific">Seleniivibrio woodruffii</name>
    <dbReference type="NCBI Taxonomy" id="1078050"/>
    <lineage>
        <taxon>Bacteria</taxon>
        <taxon>Pseudomonadati</taxon>
        <taxon>Deferribacterota</taxon>
        <taxon>Deferribacteres</taxon>
        <taxon>Deferribacterales</taxon>
        <taxon>Geovibrionaceae</taxon>
        <taxon>Seleniivibrio</taxon>
    </lineage>
</organism>
<dbReference type="Pfam" id="PF13426">
    <property type="entry name" value="PAS_9"/>
    <property type="match status" value="1"/>
</dbReference>
<dbReference type="SUPFAM" id="SSF55785">
    <property type="entry name" value="PYP-like sensor domain (PAS domain)"/>
    <property type="match status" value="2"/>
</dbReference>
<evidence type="ECO:0000313" key="2">
    <source>
        <dbReference type="EMBL" id="TCK62491.1"/>
    </source>
</evidence>
<comment type="caution">
    <text evidence="2">The sequence shown here is derived from an EMBL/GenBank/DDBJ whole genome shotgun (WGS) entry which is preliminary data.</text>
</comment>
<sequence>MYDVNAVIKRLKEGLDGLGKNPTEEELNNLITGIFGCRLCDLSCFMTDDDVFQTMLDAIPVPIYFKNTEGQYLACNNSLCIMFETDRKDIIGRTAYDFFPHETADIFRKSDLQLIQEESEERLEHRGLTTDVTDGFHVIHKRAFKRKGKVEGILGVIMDMSELKRVEDTAWESEAFFKALFIMSPTPIVIVNSFNIVTDMNKAAVDFFPEDELAAGQEVSALFSRYSDLEKVMSANNSVVRVNVNTKSGEQEMIVMVIVNIMHGEPHRAIKFIRTDIA</sequence>
<keyword evidence="3" id="KW-1185">Reference proteome</keyword>
<dbReference type="InterPro" id="IPR000014">
    <property type="entry name" value="PAS"/>
</dbReference>
<gene>
    <name evidence="2" type="ORF">C8D98_1020</name>
</gene>
<evidence type="ECO:0000313" key="3">
    <source>
        <dbReference type="Proteomes" id="UP000294614"/>
    </source>
</evidence>
<dbReference type="PROSITE" id="PS50112">
    <property type="entry name" value="PAS"/>
    <property type="match status" value="1"/>
</dbReference>
<dbReference type="AlphaFoldDB" id="A0A4V6NEH7"/>
<dbReference type="Proteomes" id="UP000294614">
    <property type="component" value="Unassembled WGS sequence"/>
</dbReference>
<reference evidence="2 3" key="1">
    <citation type="submission" date="2019-03" db="EMBL/GenBank/DDBJ databases">
        <title>Genomic Encyclopedia of Type Strains, Phase IV (KMG-IV): sequencing the most valuable type-strain genomes for metagenomic binning, comparative biology and taxonomic classification.</title>
        <authorList>
            <person name="Goeker M."/>
        </authorList>
    </citation>
    <scope>NUCLEOTIDE SEQUENCE [LARGE SCALE GENOMIC DNA]</scope>
    <source>
        <strain evidence="2 3">DSM 24984</strain>
    </source>
</reference>
<dbReference type="EMBL" id="SMGG01000003">
    <property type="protein sequence ID" value="TCK62491.1"/>
    <property type="molecule type" value="Genomic_DNA"/>
</dbReference>
<dbReference type="InterPro" id="IPR013656">
    <property type="entry name" value="PAS_4"/>
</dbReference>
<accession>A0A4V6NEH7</accession>
<dbReference type="CDD" id="cd00130">
    <property type="entry name" value="PAS"/>
    <property type="match status" value="1"/>
</dbReference>
<dbReference type="RefSeq" id="WP_132872591.1">
    <property type="nucleotide sequence ID" value="NZ_JBLJBI010000035.1"/>
</dbReference>
<dbReference type="OrthoDB" id="9812260at2"/>
<feature type="domain" description="PAS" evidence="1">
    <location>
        <begin position="48"/>
        <end position="119"/>
    </location>
</feature>
<evidence type="ECO:0000259" key="1">
    <source>
        <dbReference type="PROSITE" id="PS50112"/>
    </source>
</evidence>
<dbReference type="SMART" id="SM00091">
    <property type="entry name" value="PAS"/>
    <property type="match status" value="2"/>
</dbReference>
<dbReference type="NCBIfam" id="TIGR00229">
    <property type="entry name" value="sensory_box"/>
    <property type="match status" value="1"/>
</dbReference>
<proteinExistence type="predicted"/>
<name>A0A4V6NEH7_9BACT</name>
<protein>
    <submittedName>
        <fullName evidence="2">PAS domain S-box-containing protein</fullName>
    </submittedName>
</protein>
<dbReference type="Pfam" id="PF08448">
    <property type="entry name" value="PAS_4"/>
    <property type="match status" value="1"/>
</dbReference>
<dbReference type="InterPro" id="IPR035965">
    <property type="entry name" value="PAS-like_dom_sf"/>
</dbReference>